<evidence type="ECO:0000313" key="1">
    <source>
        <dbReference type="EMBL" id="KXU91731.1"/>
    </source>
</evidence>
<dbReference type="GO" id="GO:0070573">
    <property type="term" value="F:metallodipeptidase activity"/>
    <property type="evidence" value="ECO:0007669"/>
    <property type="project" value="InterPro"/>
</dbReference>
<comment type="caution">
    <text evidence="1">The sequence shown here is derived from an EMBL/GenBank/DDBJ whole genome shotgun (WGS) entry which is preliminary data.</text>
</comment>
<name>A0A149Q325_9PROT</name>
<dbReference type="Proteomes" id="UP000075473">
    <property type="component" value="Unassembled WGS sequence"/>
</dbReference>
<accession>A0A149Q325</accession>
<organism evidence="1 2">
    <name type="scientific">Acetobacter cerevisiae</name>
    <dbReference type="NCBI Taxonomy" id="178900"/>
    <lineage>
        <taxon>Bacteria</taxon>
        <taxon>Pseudomonadati</taxon>
        <taxon>Pseudomonadota</taxon>
        <taxon>Alphaproteobacteria</taxon>
        <taxon>Acetobacterales</taxon>
        <taxon>Acetobacteraceae</taxon>
        <taxon>Acetobacter</taxon>
    </lineage>
</organism>
<proteinExistence type="predicted"/>
<protein>
    <submittedName>
        <fullName evidence="1">Diguanylate cyclase</fullName>
    </submittedName>
</protein>
<dbReference type="InterPro" id="IPR008257">
    <property type="entry name" value="Pept_M19"/>
</dbReference>
<dbReference type="CDD" id="cd01301">
    <property type="entry name" value="rDP_like"/>
    <property type="match status" value="1"/>
</dbReference>
<dbReference type="PANTHER" id="PTHR10443:SF12">
    <property type="entry name" value="DIPEPTIDASE"/>
    <property type="match status" value="1"/>
</dbReference>
<dbReference type="AlphaFoldDB" id="A0A149Q325"/>
<sequence length="362" mass="38291">MTSSSQAQPGQTAVPSAEAQALHRALFTLDSHIDIPWPDRGDAFEDTETRRVDLPKMQKGGMSAGCFVAYIAQAMVNAEGQAQAQAQCLAMLDVINGMQATHNGVTARVCSTVAEIRAAYEAGILAVIPAVENGYAMGDNPAVLAQFRAKGARYVTLTHNGHNALADAAVHRPSLGDKPENHGGLSALGREAVREMNRLGLLIDVSHASKKTMLQAVAASAVPVVASHSCVRTLCDHPRNLDDEQLDALKESGGVIQITAMPAFLKPKDENGARSAGVSDFVDHIDYVVRRIGAEHVGISSDFDGGGALADWQNATQGVNLTAELLRRGYDKSEIAAFWGGNFMRLLARAEAVAAEQTGTIG</sequence>
<dbReference type="GO" id="GO:0006508">
    <property type="term" value="P:proteolysis"/>
    <property type="evidence" value="ECO:0007669"/>
    <property type="project" value="InterPro"/>
</dbReference>
<dbReference type="Gene3D" id="3.20.20.140">
    <property type="entry name" value="Metal-dependent hydrolases"/>
    <property type="match status" value="1"/>
</dbReference>
<evidence type="ECO:0000313" key="2">
    <source>
        <dbReference type="Proteomes" id="UP000075473"/>
    </source>
</evidence>
<dbReference type="RefSeq" id="WP_062251061.1">
    <property type="nucleotide sequence ID" value="NZ_LHZA01000157.1"/>
</dbReference>
<gene>
    <name evidence="1" type="ORF">AD928_13480</name>
</gene>
<dbReference type="PATRIC" id="fig|178900.5.peg.446"/>
<reference evidence="1 2" key="1">
    <citation type="submission" date="2015-06" db="EMBL/GenBank/DDBJ databases">
        <title>Improved classification and identification of acetic acid bacteria using matrix-assisted laser desorption/ionization time-of-flight mass spectrometry; Gluconobacter nephelii and Gluconobacter uchimurae are later heterotypic synonyms of Gluconobacter japonicus and Gluconobacter oxydans, respectively.</title>
        <authorList>
            <person name="Li L."/>
            <person name="Cleenwerck I."/>
            <person name="De Vuyst L."/>
            <person name="Vandamme P."/>
        </authorList>
    </citation>
    <scope>NUCLEOTIDE SEQUENCE [LARGE SCALE GENOMIC DNA]</scope>
    <source>
        <strain evidence="1 2">LMG 1625</strain>
    </source>
</reference>
<dbReference type="PROSITE" id="PS51365">
    <property type="entry name" value="RENAL_DIPEPTIDASE_2"/>
    <property type="match status" value="1"/>
</dbReference>
<dbReference type="Pfam" id="PF01244">
    <property type="entry name" value="Peptidase_M19"/>
    <property type="match status" value="1"/>
</dbReference>
<dbReference type="EMBL" id="LHZA01000157">
    <property type="protein sequence ID" value="KXU91731.1"/>
    <property type="molecule type" value="Genomic_DNA"/>
</dbReference>
<dbReference type="SUPFAM" id="SSF51556">
    <property type="entry name" value="Metallo-dependent hydrolases"/>
    <property type="match status" value="1"/>
</dbReference>
<dbReference type="InterPro" id="IPR032466">
    <property type="entry name" value="Metal_Hydrolase"/>
</dbReference>
<dbReference type="PANTHER" id="PTHR10443">
    <property type="entry name" value="MICROSOMAL DIPEPTIDASE"/>
    <property type="match status" value="1"/>
</dbReference>